<reference evidence="3" key="1">
    <citation type="submission" date="2021-07" db="EMBL/GenBank/DDBJ databases">
        <authorList>
            <person name="Branca A.L. A."/>
        </authorList>
    </citation>
    <scope>NUCLEOTIDE SEQUENCE</scope>
</reference>
<dbReference type="PANTHER" id="PTHR14187">
    <property type="entry name" value="ALPHA KINASE/ELONGATION FACTOR 2 KINASE"/>
    <property type="match status" value="1"/>
</dbReference>
<dbReference type="SUPFAM" id="SSF53067">
    <property type="entry name" value="Actin-like ATPase domain"/>
    <property type="match status" value="2"/>
</dbReference>
<dbReference type="AlphaFoldDB" id="A0A9W4NY57"/>
<proteinExistence type="predicted"/>
<dbReference type="OrthoDB" id="291792at2759"/>
<comment type="caution">
    <text evidence="3">The sequence shown here is derived from an EMBL/GenBank/DDBJ whole genome shotgun (WGS) entry which is preliminary data.</text>
</comment>
<gene>
    <name evidence="3" type="ORF">PSALAMII_LOCUS10248</name>
</gene>
<dbReference type="PANTHER" id="PTHR14187:SF82">
    <property type="entry name" value="FAMILY CHAPERONE, PUTATIVE (AFU_ORTHOLOGUE AFUA_7G08575)-RELATED"/>
    <property type="match status" value="1"/>
</dbReference>
<evidence type="ECO:0000313" key="3">
    <source>
        <dbReference type="EMBL" id="CAG8424584.1"/>
    </source>
</evidence>
<organism evidence="3 4">
    <name type="scientific">Penicillium salamii</name>
    <dbReference type="NCBI Taxonomy" id="1612424"/>
    <lineage>
        <taxon>Eukaryota</taxon>
        <taxon>Fungi</taxon>
        <taxon>Dikarya</taxon>
        <taxon>Ascomycota</taxon>
        <taxon>Pezizomycotina</taxon>
        <taxon>Eurotiomycetes</taxon>
        <taxon>Eurotiomycetidae</taxon>
        <taxon>Eurotiales</taxon>
        <taxon>Aspergillaceae</taxon>
        <taxon>Penicillium</taxon>
    </lineage>
</organism>
<dbReference type="Proteomes" id="UP001152649">
    <property type="component" value="Unassembled WGS sequence"/>
</dbReference>
<dbReference type="PRINTS" id="PR00301">
    <property type="entry name" value="HEATSHOCK70"/>
</dbReference>
<name>A0A9W4NY57_9EURO</name>
<keyword evidence="4" id="KW-1185">Reference proteome</keyword>
<evidence type="ECO:0000313" key="4">
    <source>
        <dbReference type="Proteomes" id="UP001152649"/>
    </source>
</evidence>
<dbReference type="InterPro" id="IPR043129">
    <property type="entry name" value="ATPase_NBD"/>
</dbReference>
<evidence type="ECO:0000256" key="2">
    <source>
        <dbReference type="ARBA" id="ARBA00022840"/>
    </source>
</evidence>
<evidence type="ECO:0000256" key="1">
    <source>
        <dbReference type="ARBA" id="ARBA00022741"/>
    </source>
</evidence>
<sequence>MTEKKALLNRQMSNLSVLETRPRLIVGLDFGTTWSGIAWGLASSPGDVEIIQSWPGDGNKTTEKVPTLLAYRGSKLAWGHQVERSGNRPVDTIEGVKLLLDERQTYQFKPASISKRIIQKMNKTPVDVVADYLERLVAHSMEVLNRRFSTALQTMELQYLLTVPAVWSDKAKDATLRAAHLAKIPASALTLLAEPEAAAVYAIQTIQPNSIKLNDCLVVCDAGGGTVDIITYRITQTEPLRFSEVTEGTGAVCGSVMLDVRFEELLRRIYQDDYSHEIPQGTLNVARRYWRDYIKPTYRGPLGEKEFTETPYRIPLPGAAVRSGAHGFDGGFWYMEHEQVKGIFDPIVKQIEDLLADQWVRVREKDLFFRAIVLVGGLGSSEYLYRCLRTTFDGIEVMQPKNAWSAVVRGAVQCGQEGNQVDHRMARCNYGVHYSKKVGDENPNGKHYWCPYEEAWFCDDLMKWYITKVRIATLEGPIFACSCRRSLTSYKGMPLSSSEPISFPLYRKISERQIHSPIVFHEELKFNQSPTAPKTFDESVSTLCEVEADLSKIPVALFDKKQNSKGEVYFRIDFDLVLLPASASLIFELHFNGVSYGTVRSRY</sequence>
<protein>
    <submittedName>
        <fullName evidence="3">Uncharacterized protein</fullName>
    </submittedName>
</protein>
<dbReference type="GO" id="GO:0005524">
    <property type="term" value="F:ATP binding"/>
    <property type="evidence" value="ECO:0007669"/>
    <property type="project" value="UniProtKB-KW"/>
</dbReference>
<dbReference type="EMBL" id="CAJVPG010000446">
    <property type="protein sequence ID" value="CAG8424584.1"/>
    <property type="molecule type" value="Genomic_DNA"/>
</dbReference>
<dbReference type="InterPro" id="IPR013126">
    <property type="entry name" value="Hsp_70_fam"/>
</dbReference>
<keyword evidence="1" id="KW-0547">Nucleotide-binding</keyword>
<dbReference type="GO" id="GO:0140662">
    <property type="term" value="F:ATP-dependent protein folding chaperone"/>
    <property type="evidence" value="ECO:0007669"/>
    <property type="project" value="InterPro"/>
</dbReference>
<accession>A0A9W4NY57</accession>
<dbReference type="Pfam" id="PF00012">
    <property type="entry name" value="HSP70"/>
    <property type="match status" value="1"/>
</dbReference>
<dbReference type="CDD" id="cd10170">
    <property type="entry name" value="ASKHA_NBD_HSP70"/>
    <property type="match status" value="1"/>
</dbReference>
<dbReference type="Gene3D" id="3.30.420.40">
    <property type="match status" value="1"/>
</dbReference>
<keyword evidence="2" id="KW-0067">ATP-binding</keyword>